<accession>A0A0F2TGF5</accession>
<evidence type="ECO:0000313" key="12">
    <source>
        <dbReference type="EMBL" id="KJS61330.1"/>
    </source>
</evidence>
<evidence type="ECO:0000256" key="3">
    <source>
        <dbReference type="ARBA" id="ARBA00022502"/>
    </source>
</evidence>
<dbReference type="EMBL" id="JZKH01000028">
    <property type="protein sequence ID" value="KJS61330.1"/>
    <property type="molecule type" value="Genomic_DNA"/>
</dbReference>
<feature type="transmembrane region" description="Helical" evidence="11">
    <location>
        <begin position="174"/>
        <end position="193"/>
    </location>
</feature>
<evidence type="ECO:0000256" key="1">
    <source>
        <dbReference type="ARBA" id="ARBA00004477"/>
    </source>
</evidence>
<protein>
    <submittedName>
        <fullName evidence="12">Membrane protein</fullName>
    </submittedName>
</protein>
<dbReference type="PANTHER" id="PTHR12468">
    <property type="entry name" value="GPI MANNOSYLTRANSFERASE 2"/>
    <property type="match status" value="1"/>
</dbReference>
<evidence type="ECO:0000313" key="13">
    <source>
        <dbReference type="Proteomes" id="UP000033699"/>
    </source>
</evidence>
<keyword evidence="6 11" id="KW-0812">Transmembrane</keyword>
<name>A0A0F2TGF5_STRR3</name>
<keyword evidence="13" id="KW-1185">Reference proteome</keyword>
<feature type="transmembrane region" description="Helical" evidence="11">
    <location>
        <begin position="318"/>
        <end position="341"/>
    </location>
</feature>
<feature type="transmembrane region" description="Helical" evidence="11">
    <location>
        <begin position="396"/>
        <end position="417"/>
    </location>
</feature>
<evidence type="ECO:0000256" key="2">
    <source>
        <dbReference type="ARBA" id="ARBA00004687"/>
    </source>
</evidence>
<feature type="transmembrane region" description="Helical" evidence="11">
    <location>
        <begin position="348"/>
        <end position="368"/>
    </location>
</feature>
<evidence type="ECO:0000256" key="9">
    <source>
        <dbReference type="ARBA" id="ARBA00023136"/>
    </source>
</evidence>
<keyword evidence="4" id="KW-0328">Glycosyltransferase</keyword>
<dbReference type="GO" id="GO:0000009">
    <property type="term" value="F:alpha-1,6-mannosyltransferase activity"/>
    <property type="evidence" value="ECO:0007669"/>
    <property type="project" value="InterPro"/>
</dbReference>
<organism evidence="12 13">
    <name type="scientific">Streptomyces rubellomurinus (strain ATCC 31215)</name>
    <dbReference type="NCBI Taxonomy" id="359131"/>
    <lineage>
        <taxon>Bacteria</taxon>
        <taxon>Bacillati</taxon>
        <taxon>Actinomycetota</taxon>
        <taxon>Actinomycetes</taxon>
        <taxon>Kitasatosporales</taxon>
        <taxon>Streptomycetaceae</taxon>
        <taxon>Streptomyces</taxon>
    </lineage>
</organism>
<keyword evidence="7" id="KW-0256">Endoplasmic reticulum</keyword>
<proteinExistence type="predicted"/>
<keyword evidence="3" id="KW-0337">GPI-anchor biosynthesis</keyword>
<comment type="subcellular location">
    <subcellularLocation>
        <location evidence="1">Endoplasmic reticulum membrane</location>
        <topology evidence="1">Multi-pass membrane protein</topology>
    </subcellularLocation>
</comment>
<keyword evidence="8 11" id="KW-1133">Transmembrane helix</keyword>
<dbReference type="PATRIC" id="fig|359131.3.peg.3524"/>
<dbReference type="GO" id="GO:0004376">
    <property type="term" value="F:GPI mannosyltransferase activity"/>
    <property type="evidence" value="ECO:0007669"/>
    <property type="project" value="InterPro"/>
</dbReference>
<dbReference type="UniPathway" id="UPA00196"/>
<dbReference type="Proteomes" id="UP000033699">
    <property type="component" value="Unassembled WGS sequence"/>
</dbReference>
<keyword evidence="9 11" id="KW-0472">Membrane</keyword>
<dbReference type="AlphaFoldDB" id="A0A0F2TGF5"/>
<dbReference type="RefSeq" id="WP_244178793.1">
    <property type="nucleotide sequence ID" value="NZ_JZKH01000028.1"/>
</dbReference>
<comment type="caution">
    <text evidence="12">The sequence shown here is derived from an EMBL/GenBank/DDBJ whole genome shotgun (WGS) entry which is preliminary data.</text>
</comment>
<evidence type="ECO:0000256" key="5">
    <source>
        <dbReference type="ARBA" id="ARBA00022679"/>
    </source>
</evidence>
<comment type="pathway">
    <text evidence="2">Glycolipid biosynthesis; glycosylphosphatidylinositol-anchor biosynthesis.</text>
</comment>
<reference evidence="12 13" key="1">
    <citation type="submission" date="2015-02" db="EMBL/GenBank/DDBJ databases">
        <authorList>
            <person name="Ju K.-S."/>
            <person name="Doroghazi J.R."/>
            <person name="Metcalf W."/>
        </authorList>
    </citation>
    <scope>NUCLEOTIDE SEQUENCE [LARGE SCALE GENOMIC DNA]</scope>
    <source>
        <strain evidence="12 13">ATCC 31215</strain>
    </source>
</reference>
<evidence type="ECO:0000256" key="6">
    <source>
        <dbReference type="ARBA" id="ARBA00022692"/>
    </source>
</evidence>
<evidence type="ECO:0000256" key="4">
    <source>
        <dbReference type="ARBA" id="ARBA00022676"/>
    </source>
</evidence>
<gene>
    <name evidence="12" type="ORF">VM95_15845</name>
</gene>
<dbReference type="PANTHER" id="PTHR12468:SF2">
    <property type="entry name" value="GPI MANNOSYLTRANSFERASE 2"/>
    <property type="match status" value="1"/>
</dbReference>
<keyword evidence="5" id="KW-0808">Transferase</keyword>
<feature type="transmembrane region" description="Helical" evidence="11">
    <location>
        <begin position="41"/>
        <end position="62"/>
    </location>
</feature>
<sequence length="422" mass="44971">MNAIPAVASDVPEQRSGAPDGVSGGWQARARALVIRFGPAVWCYTLLKLVGFTVFMKLLSFAGDYAKKPARFGGGANPWDVLASWDGWWYQQVAQFGYHPALVPIPGATGGFMVEQNSAAFFPLYPGLMRMTSEVTGLGLYGAGMLVSVVASLFAAAGIFAVVEKLSGDARAGVIAAGIWAIAPGSGAEWAVYSDSTFVALAAWACYLTMTKRWIAAGAVTLVAGLNRPTAAALIGAVGLAALVELWRRESGVLRPLAAMLLAPLGLLGYVAWVGWRTGEWGGYFRLQHDAWLHYFDWGEGTWHAIRGVLLGRGDYPFAFAVPDLLATLIVFTLPMLIVLLIRLRPPLVLVAYTLATIVSVLGSLGIFGNVSRYLLPAFPLFVPLAIGMRKLSWPVLATVLGSGAIASGWYAGYVIFELGVP</sequence>
<feature type="transmembrane region" description="Helical" evidence="11">
    <location>
        <begin position="213"/>
        <end position="244"/>
    </location>
</feature>
<evidence type="ECO:0000256" key="7">
    <source>
        <dbReference type="ARBA" id="ARBA00022824"/>
    </source>
</evidence>
<feature type="transmembrane region" description="Helical" evidence="11">
    <location>
        <begin position="256"/>
        <end position="276"/>
    </location>
</feature>
<feature type="region of interest" description="Disordered" evidence="10">
    <location>
        <begin position="1"/>
        <end position="22"/>
    </location>
</feature>
<dbReference type="GO" id="GO:0016020">
    <property type="term" value="C:membrane"/>
    <property type="evidence" value="ECO:0007669"/>
    <property type="project" value="GOC"/>
</dbReference>
<evidence type="ECO:0000256" key="11">
    <source>
        <dbReference type="SAM" id="Phobius"/>
    </source>
</evidence>
<feature type="transmembrane region" description="Helical" evidence="11">
    <location>
        <begin position="138"/>
        <end position="162"/>
    </location>
</feature>
<dbReference type="InterPro" id="IPR007315">
    <property type="entry name" value="PIG-V/Gpi18"/>
</dbReference>
<dbReference type="GO" id="GO:0006506">
    <property type="term" value="P:GPI anchor biosynthetic process"/>
    <property type="evidence" value="ECO:0007669"/>
    <property type="project" value="UniProtKB-UniPathway"/>
</dbReference>
<evidence type="ECO:0000256" key="8">
    <source>
        <dbReference type="ARBA" id="ARBA00022989"/>
    </source>
</evidence>
<evidence type="ECO:0000256" key="10">
    <source>
        <dbReference type="SAM" id="MobiDB-lite"/>
    </source>
</evidence>